<dbReference type="Gene3D" id="2.60.40.1120">
    <property type="entry name" value="Carboxypeptidase-like, regulatory domain"/>
    <property type="match status" value="1"/>
</dbReference>
<keyword evidence="15" id="KW-1185">Reference proteome</keyword>
<dbReference type="SUPFAM" id="SSF56935">
    <property type="entry name" value="Porins"/>
    <property type="match status" value="1"/>
</dbReference>
<dbReference type="Gene3D" id="3.55.50.30">
    <property type="match status" value="1"/>
</dbReference>
<keyword evidence="4" id="KW-0406">Ion transport</keyword>
<dbReference type="InterPro" id="IPR023997">
    <property type="entry name" value="TonB-dep_OMP_SusC/RagA_CS"/>
</dbReference>
<accession>U2P4P9</accession>
<protein>
    <submittedName>
        <fullName evidence="14">TonB-linked outer membrane protein, SusC/RagA family</fullName>
    </submittedName>
</protein>
<dbReference type="Pfam" id="PF13715">
    <property type="entry name" value="CarbopepD_reg_2"/>
    <property type="match status" value="1"/>
</dbReference>
<dbReference type="GO" id="GO:0009279">
    <property type="term" value="C:cell outer membrane"/>
    <property type="evidence" value="ECO:0007669"/>
    <property type="project" value="UniProtKB-SubCell"/>
</dbReference>
<evidence type="ECO:0000256" key="12">
    <source>
        <dbReference type="SAM" id="SignalP"/>
    </source>
</evidence>
<dbReference type="EMBL" id="AWEY01000029">
    <property type="protein sequence ID" value="ERK39136.1"/>
    <property type="molecule type" value="Genomic_DNA"/>
</dbReference>
<dbReference type="SUPFAM" id="SSF49464">
    <property type="entry name" value="Carboxypeptidase regulatory domain-like"/>
    <property type="match status" value="1"/>
</dbReference>
<evidence type="ECO:0000259" key="13">
    <source>
        <dbReference type="SMART" id="SM00965"/>
    </source>
</evidence>
<keyword evidence="8 10" id="KW-0472">Membrane</keyword>
<dbReference type="NCBIfam" id="TIGR04056">
    <property type="entry name" value="OMP_RagA_SusC"/>
    <property type="match status" value="1"/>
</dbReference>
<dbReference type="InterPro" id="IPR023996">
    <property type="entry name" value="TonB-dep_OMP_SusC/RagA"/>
</dbReference>
<dbReference type="InterPro" id="IPR039426">
    <property type="entry name" value="TonB-dep_rcpt-like"/>
</dbReference>
<dbReference type="InterPro" id="IPR012910">
    <property type="entry name" value="Plug_dom"/>
</dbReference>
<keyword evidence="9 10" id="KW-0998">Cell outer membrane</keyword>
<dbReference type="Pfam" id="PF07715">
    <property type="entry name" value="Plug"/>
    <property type="match status" value="1"/>
</dbReference>
<dbReference type="InterPro" id="IPR037066">
    <property type="entry name" value="Plug_dom_sf"/>
</dbReference>
<dbReference type="Pfam" id="PF00593">
    <property type="entry name" value="TonB_dep_Rec_b-barrel"/>
    <property type="match status" value="1"/>
</dbReference>
<keyword evidence="3 10" id="KW-1134">Transmembrane beta strand</keyword>
<dbReference type="Gene3D" id="2.40.170.20">
    <property type="entry name" value="TonB-dependent receptor, beta-barrel domain"/>
    <property type="match status" value="1"/>
</dbReference>
<evidence type="ECO:0000256" key="10">
    <source>
        <dbReference type="PROSITE-ProRule" id="PRU01360"/>
    </source>
</evidence>
<dbReference type="SMART" id="SM00965">
    <property type="entry name" value="STN"/>
    <property type="match status" value="1"/>
</dbReference>
<dbReference type="GO" id="GO:0006826">
    <property type="term" value="P:iron ion transport"/>
    <property type="evidence" value="ECO:0007669"/>
    <property type="project" value="UniProtKB-KW"/>
</dbReference>
<feature type="signal peptide" evidence="12">
    <location>
        <begin position="1"/>
        <end position="26"/>
    </location>
</feature>
<evidence type="ECO:0000256" key="11">
    <source>
        <dbReference type="RuleBase" id="RU003357"/>
    </source>
</evidence>
<reference evidence="14 15" key="1">
    <citation type="submission" date="2013-08" db="EMBL/GenBank/DDBJ databases">
        <authorList>
            <person name="Durkin A.S."/>
            <person name="Haft D.R."/>
            <person name="McCorrison J."/>
            <person name="Torralba M."/>
            <person name="Gillis M."/>
            <person name="Haft D.H."/>
            <person name="Methe B."/>
            <person name="Sutton G."/>
            <person name="Nelson K.E."/>
        </authorList>
    </citation>
    <scope>NUCLEOTIDE SEQUENCE [LARGE SCALE GENOMIC DNA]</scope>
    <source>
        <strain evidence="14 15">F0067</strain>
    </source>
</reference>
<evidence type="ECO:0000256" key="9">
    <source>
        <dbReference type="ARBA" id="ARBA00023237"/>
    </source>
</evidence>
<keyword evidence="5 10" id="KW-0812">Transmembrane</keyword>
<comment type="similarity">
    <text evidence="10 11">Belongs to the TonB-dependent receptor family.</text>
</comment>
<evidence type="ECO:0000256" key="7">
    <source>
        <dbReference type="ARBA" id="ARBA00023077"/>
    </source>
</evidence>
<dbReference type="NCBIfam" id="TIGR04057">
    <property type="entry name" value="SusC_RagA_signa"/>
    <property type="match status" value="1"/>
</dbReference>
<evidence type="ECO:0000256" key="6">
    <source>
        <dbReference type="ARBA" id="ARBA00023004"/>
    </source>
</evidence>
<comment type="caution">
    <text evidence="14">The sequence shown here is derived from an EMBL/GenBank/DDBJ whole genome shotgun (WGS) entry which is preliminary data.</text>
</comment>
<evidence type="ECO:0000313" key="15">
    <source>
        <dbReference type="Proteomes" id="UP000016648"/>
    </source>
</evidence>
<evidence type="ECO:0000313" key="14">
    <source>
        <dbReference type="EMBL" id="ERK39136.1"/>
    </source>
</evidence>
<gene>
    <name evidence="14" type="ORF">HMPREF9135_1148</name>
</gene>
<keyword evidence="12" id="KW-0732">Signal</keyword>
<evidence type="ECO:0000256" key="3">
    <source>
        <dbReference type="ARBA" id="ARBA00022452"/>
    </source>
</evidence>
<dbReference type="InterPro" id="IPR011662">
    <property type="entry name" value="Secretin/TonB_short_N"/>
</dbReference>
<keyword evidence="2 10" id="KW-0813">Transport</keyword>
<keyword evidence="7 11" id="KW-0798">TonB box</keyword>
<dbReference type="InterPro" id="IPR036942">
    <property type="entry name" value="Beta-barrel_TonB_sf"/>
</dbReference>
<organism evidence="14 15">
    <name type="scientific">Segatella baroniae F0067</name>
    <dbReference type="NCBI Taxonomy" id="1115809"/>
    <lineage>
        <taxon>Bacteria</taxon>
        <taxon>Pseudomonadati</taxon>
        <taxon>Bacteroidota</taxon>
        <taxon>Bacteroidia</taxon>
        <taxon>Bacteroidales</taxon>
        <taxon>Prevotellaceae</taxon>
        <taxon>Segatella</taxon>
    </lineage>
</organism>
<sequence>MKRSLSSTCRFLTVLFCLLVASVVNAQTQKVSINVKNVTLQSLFSAIEKQTNLHFSYQTDIVSTTRRVSLNRQNVTVASILTQVLPDFNLRYELVSDKSIVITRQAAHPAPQQAGAKKVSGKVLDEHGEPVIGATIKQQGTQNGTITDLDGHFTLDAPVGSTLTISYIGFADKTVSAKQGMTVTLSSNVESIDEVVVVGYGTQKKANLTGSVAQVKMDDVLGDRPVVNAAAALQGAMPGLTIGGGSGPGFAKSLNVRGTLSINGGSPLVLIDNVEGDISTLNPEDIESVTVLKDAASQAIYGARAAGGVVLVTLKHPKSNERFTANYNFSVGWERSLNNLEQASLKQYLDAYLEAGYSNSYWAGNGDVAKWRDYLTQYQQDPSSLNTVGDGIFKDTDGRVYWLSEKNLAKNILSTGSINNHNLTVSGGSDKIRYRLSGSLSRENGPLVTDKDMFRRKTVSGFISADVLKWFTQEATLIYTNSTRQSPQNIGNMNGFYSTRLVNYYPEGKIPGEVLGIEEDLPSQTPLNMLTYAPVAQTETSVPRVLLRSILKPLPGWTVTGEYTYNRTDEHYNFYTSRFRFADVQLAAKYSTEKGQDYYRMSDATTKYNALNIFSNYEHTWGQHAFKAMVGFNQEKSYYRYFYGNVLAQAVPSVPSFAGGTGEKTIVDRYSEYTIRSGFARLNYAFADRYLLELNGRYDGSSKFPKDHRFGFFPSVSVGWRLGQEAFMEWSRSWLDDFKLRLSYGSVGNQRIIPYQFTPTMTVNSSGTYLLDGGGKTTYITSPGLVSSNFTWEKVTTFNVGFDLYAFNNRLTATFDWYNRKTTGMLAAGIEIPDVVGTDAPLQNVADMKNKGWELSLAWRDKIGDFSYRLGFNIYDSQAEITKYNNESGLLNDYYVGRKIGEIWGYVSDGYYSLDDFDAEAAKHHTWTLKEGVAKINGFNPQPGDMKFKDLKQDGVINSGENTVNNPGDRKVIGNDAARYQFGASLGASYKGFSLDVLLQGVGKRDYWLGGSALFPFAGVGAGDAVFQPLYYNQTDYWTAKSYDPESSDYMVPVNPNSKLFRIYGQGNNVGSNTRVSDKYLQNAAYLRIKNVTLSYTFPKTWMKKTFVQDAKMYVSIENLATFSHLPKGYDPEGSAASSTANALSNGISWGYPYYRTISVGASITF</sequence>
<dbReference type="Gene3D" id="2.170.130.10">
    <property type="entry name" value="TonB-dependent receptor, plug domain"/>
    <property type="match status" value="1"/>
</dbReference>
<feature type="chain" id="PRO_5004632335" evidence="12">
    <location>
        <begin position="27"/>
        <end position="1166"/>
    </location>
</feature>
<evidence type="ECO:0000256" key="8">
    <source>
        <dbReference type="ARBA" id="ARBA00023136"/>
    </source>
</evidence>
<evidence type="ECO:0000256" key="4">
    <source>
        <dbReference type="ARBA" id="ARBA00022496"/>
    </source>
</evidence>
<dbReference type="InterPro" id="IPR008969">
    <property type="entry name" value="CarboxyPept-like_regulatory"/>
</dbReference>
<evidence type="ECO:0000256" key="1">
    <source>
        <dbReference type="ARBA" id="ARBA00004571"/>
    </source>
</evidence>
<dbReference type="InterPro" id="IPR000531">
    <property type="entry name" value="Beta-barrel_TonB"/>
</dbReference>
<feature type="domain" description="Secretin/TonB short N-terminal" evidence="13">
    <location>
        <begin position="53"/>
        <end position="105"/>
    </location>
</feature>
<dbReference type="PATRIC" id="fig|1115809.3.peg.1525"/>
<evidence type="ECO:0000256" key="2">
    <source>
        <dbReference type="ARBA" id="ARBA00022448"/>
    </source>
</evidence>
<name>U2P4P9_9BACT</name>
<proteinExistence type="inferred from homology"/>
<dbReference type="PROSITE" id="PS52016">
    <property type="entry name" value="TONB_DEPENDENT_REC_3"/>
    <property type="match status" value="1"/>
</dbReference>
<dbReference type="AlphaFoldDB" id="U2P4P9"/>
<comment type="subcellular location">
    <subcellularLocation>
        <location evidence="1 10">Cell outer membrane</location>
        <topology evidence="1 10">Multi-pass membrane protein</topology>
    </subcellularLocation>
</comment>
<keyword evidence="6" id="KW-0408">Iron</keyword>
<evidence type="ECO:0000256" key="5">
    <source>
        <dbReference type="ARBA" id="ARBA00022692"/>
    </source>
</evidence>
<dbReference type="Proteomes" id="UP000016648">
    <property type="component" value="Unassembled WGS sequence"/>
</dbReference>
<keyword evidence="4" id="KW-0410">Iron transport</keyword>